<accession>A0A1G9RKV7</accession>
<name>A0A1G9RKV7_ALLAB</name>
<dbReference type="AlphaFoldDB" id="A0A1G9RKV7"/>
<feature type="chain" id="PRO_5038946467" description="DUF3558 domain-containing protein" evidence="1">
    <location>
        <begin position="18"/>
        <end position="156"/>
    </location>
</feature>
<protein>
    <recommendedName>
        <fullName evidence="4">DUF3558 domain-containing protein</fullName>
    </recommendedName>
</protein>
<sequence length="156" mass="16509">MVKGLVSILAATALVCAGCGGGGAPAAKDLCEVVGKADFPWPGEPTAKREEDSLGLTCSWSASGYSVDLKRMPDIPLETLRKSWNLKEPAKSLGGREVFVHKSGFDLQSEERRAIECRAVMQEGSGVVTLQVRNDDAADLCGDVTKLAEKVASSLK</sequence>
<keyword evidence="3" id="KW-1185">Reference proteome</keyword>
<evidence type="ECO:0000313" key="2">
    <source>
        <dbReference type="EMBL" id="SDM23922.1"/>
    </source>
</evidence>
<reference evidence="2 3" key="1">
    <citation type="submission" date="2016-10" db="EMBL/GenBank/DDBJ databases">
        <authorList>
            <person name="de Groot N.N."/>
        </authorList>
    </citation>
    <scope>NUCLEOTIDE SEQUENCE [LARGE SCALE GENOMIC DNA]</scope>
    <source>
        <strain evidence="2 3">DSM 44149</strain>
    </source>
</reference>
<dbReference type="STRING" id="211114.SAMN04489726_0531"/>
<evidence type="ECO:0008006" key="4">
    <source>
        <dbReference type="Google" id="ProtNLM"/>
    </source>
</evidence>
<organism evidence="2 3">
    <name type="scientific">Allokutzneria albata</name>
    <name type="common">Kibdelosporangium albatum</name>
    <dbReference type="NCBI Taxonomy" id="211114"/>
    <lineage>
        <taxon>Bacteria</taxon>
        <taxon>Bacillati</taxon>
        <taxon>Actinomycetota</taxon>
        <taxon>Actinomycetes</taxon>
        <taxon>Pseudonocardiales</taxon>
        <taxon>Pseudonocardiaceae</taxon>
        <taxon>Allokutzneria</taxon>
    </lineage>
</organism>
<dbReference type="Proteomes" id="UP000183376">
    <property type="component" value="Chromosome I"/>
</dbReference>
<proteinExistence type="predicted"/>
<dbReference type="EMBL" id="LT629701">
    <property type="protein sequence ID" value="SDM23922.1"/>
    <property type="molecule type" value="Genomic_DNA"/>
</dbReference>
<gene>
    <name evidence="2" type="ORF">SAMN04489726_0531</name>
</gene>
<feature type="signal peptide" evidence="1">
    <location>
        <begin position="1"/>
        <end position="17"/>
    </location>
</feature>
<keyword evidence="1" id="KW-0732">Signal</keyword>
<evidence type="ECO:0000256" key="1">
    <source>
        <dbReference type="SAM" id="SignalP"/>
    </source>
</evidence>
<evidence type="ECO:0000313" key="3">
    <source>
        <dbReference type="Proteomes" id="UP000183376"/>
    </source>
</evidence>